<evidence type="ECO:0000256" key="5">
    <source>
        <dbReference type="ARBA" id="ARBA00023002"/>
    </source>
</evidence>
<dbReference type="InterPro" id="IPR036396">
    <property type="entry name" value="Cyt_P450_sf"/>
</dbReference>
<dbReference type="RefSeq" id="XP_056482507.1">
    <property type="nucleotide sequence ID" value="XM_056636477.1"/>
</dbReference>
<keyword evidence="6 8" id="KW-0408">Iron</keyword>
<keyword evidence="3 8" id="KW-0349">Heme</keyword>
<keyword evidence="4 8" id="KW-0479">Metal-binding</keyword>
<organism evidence="10 11">
    <name type="scientific">Penicillium cosmopolitanum</name>
    <dbReference type="NCBI Taxonomy" id="1131564"/>
    <lineage>
        <taxon>Eukaryota</taxon>
        <taxon>Fungi</taxon>
        <taxon>Dikarya</taxon>
        <taxon>Ascomycota</taxon>
        <taxon>Pezizomycotina</taxon>
        <taxon>Eurotiomycetes</taxon>
        <taxon>Eurotiomycetidae</taxon>
        <taxon>Eurotiales</taxon>
        <taxon>Aspergillaceae</taxon>
        <taxon>Penicillium</taxon>
    </lineage>
</organism>
<dbReference type="GO" id="GO:0004497">
    <property type="term" value="F:monooxygenase activity"/>
    <property type="evidence" value="ECO:0007669"/>
    <property type="project" value="UniProtKB-KW"/>
</dbReference>
<dbReference type="InterPro" id="IPR050121">
    <property type="entry name" value="Cytochrome_P450_monoxygenase"/>
</dbReference>
<dbReference type="PRINTS" id="PR00463">
    <property type="entry name" value="EP450I"/>
</dbReference>
<dbReference type="GO" id="GO:0020037">
    <property type="term" value="F:heme binding"/>
    <property type="evidence" value="ECO:0007669"/>
    <property type="project" value="InterPro"/>
</dbReference>
<evidence type="ECO:0000256" key="3">
    <source>
        <dbReference type="ARBA" id="ARBA00022617"/>
    </source>
</evidence>
<keyword evidence="11" id="KW-1185">Reference proteome</keyword>
<feature type="binding site" description="axial binding residue" evidence="8">
    <location>
        <position position="438"/>
    </location>
    <ligand>
        <name>heme</name>
        <dbReference type="ChEBI" id="CHEBI:30413"/>
    </ligand>
    <ligandPart>
        <name>Fe</name>
        <dbReference type="ChEBI" id="CHEBI:18248"/>
    </ligandPart>
</feature>
<evidence type="ECO:0008006" key="12">
    <source>
        <dbReference type="Google" id="ProtNLM"/>
    </source>
</evidence>
<sequence>MAGLAACAIIGGLVWLAIRSIYRLYFHPLSHFPGPKLAAITSGYECYFNVVKNGSFIWELERLHEIYGPIIRVTPREIHIKDSDYYDEIYSGAARKRNKDGPAVRQFDLDGSAFSAITSELHRERRSAINPFFSKQAISQIETDIKKSLDQFNQHLSRAYKTGRIVSLDAGFSALTSDVILQYAFGFNGGNLEQEDFNEHIRDGIIHLFTSGHIAYFFPVLPAIMSSLPISWVRVISPFAAVLALQRDDLRQRVRKFLSGYRSDNGCVVEKLCSPAMPKHMLDVERVTDEGHAMAIAGTETTARSLSVGAFHIYSNERVKTKLREELRTIMPTPESYPSWNELEKLPYLSGTVYESLRCSTGISSRSPRIAPTETLVYKDYQIPPGTLVSETNFFVLNDPNIFPDPEVFEPERWMRATAKGERLDRYLVNFSKGTRICLGMNLAYAELFMTIATLVRRFDLEVDENSKKQLMFARDFGTPYPDEGVLSLPVKVTASID</sequence>
<dbReference type="Pfam" id="PF00067">
    <property type="entry name" value="p450"/>
    <property type="match status" value="1"/>
</dbReference>
<dbReference type="GO" id="GO:0016705">
    <property type="term" value="F:oxidoreductase activity, acting on paired donors, with incorporation or reduction of molecular oxygen"/>
    <property type="evidence" value="ECO:0007669"/>
    <property type="project" value="InterPro"/>
</dbReference>
<evidence type="ECO:0000313" key="10">
    <source>
        <dbReference type="EMBL" id="KAJ5378721.1"/>
    </source>
</evidence>
<proteinExistence type="inferred from homology"/>
<dbReference type="GO" id="GO:0005506">
    <property type="term" value="F:iron ion binding"/>
    <property type="evidence" value="ECO:0007669"/>
    <property type="project" value="InterPro"/>
</dbReference>
<dbReference type="Proteomes" id="UP001147747">
    <property type="component" value="Unassembled WGS sequence"/>
</dbReference>
<dbReference type="PRINTS" id="PR00385">
    <property type="entry name" value="P450"/>
</dbReference>
<dbReference type="CDD" id="cd11062">
    <property type="entry name" value="CYP58-like"/>
    <property type="match status" value="1"/>
</dbReference>
<dbReference type="AlphaFoldDB" id="A0A9W9SHJ1"/>
<evidence type="ECO:0000256" key="1">
    <source>
        <dbReference type="ARBA" id="ARBA00001971"/>
    </source>
</evidence>
<dbReference type="Gene3D" id="1.10.630.10">
    <property type="entry name" value="Cytochrome P450"/>
    <property type="match status" value="1"/>
</dbReference>
<comment type="similarity">
    <text evidence="2 9">Belongs to the cytochrome P450 family.</text>
</comment>
<reference evidence="10" key="1">
    <citation type="submission" date="2022-12" db="EMBL/GenBank/DDBJ databases">
        <authorList>
            <person name="Petersen C."/>
        </authorList>
    </citation>
    <scope>NUCLEOTIDE SEQUENCE</scope>
    <source>
        <strain evidence="10">IBT 29677</strain>
    </source>
</reference>
<evidence type="ECO:0000256" key="2">
    <source>
        <dbReference type="ARBA" id="ARBA00010617"/>
    </source>
</evidence>
<evidence type="ECO:0000256" key="4">
    <source>
        <dbReference type="ARBA" id="ARBA00022723"/>
    </source>
</evidence>
<evidence type="ECO:0000256" key="8">
    <source>
        <dbReference type="PIRSR" id="PIRSR602401-1"/>
    </source>
</evidence>
<evidence type="ECO:0000256" key="7">
    <source>
        <dbReference type="ARBA" id="ARBA00023033"/>
    </source>
</evidence>
<evidence type="ECO:0000256" key="9">
    <source>
        <dbReference type="RuleBase" id="RU000461"/>
    </source>
</evidence>
<evidence type="ECO:0000313" key="11">
    <source>
        <dbReference type="Proteomes" id="UP001147747"/>
    </source>
</evidence>
<dbReference type="InterPro" id="IPR001128">
    <property type="entry name" value="Cyt_P450"/>
</dbReference>
<name>A0A9W9SHJ1_9EURO</name>
<keyword evidence="5 9" id="KW-0560">Oxidoreductase</keyword>
<dbReference type="GO" id="GO:0043386">
    <property type="term" value="P:mycotoxin biosynthetic process"/>
    <property type="evidence" value="ECO:0007669"/>
    <property type="project" value="UniProtKB-ARBA"/>
</dbReference>
<evidence type="ECO:0000256" key="6">
    <source>
        <dbReference type="ARBA" id="ARBA00023004"/>
    </source>
</evidence>
<dbReference type="SUPFAM" id="SSF48264">
    <property type="entry name" value="Cytochrome P450"/>
    <property type="match status" value="1"/>
</dbReference>
<comment type="caution">
    <text evidence="10">The sequence shown here is derived from an EMBL/GenBank/DDBJ whole genome shotgun (WGS) entry which is preliminary data.</text>
</comment>
<comment type="cofactor">
    <cofactor evidence="1 8">
        <name>heme</name>
        <dbReference type="ChEBI" id="CHEBI:30413"/>
    </cofactor>
</comment>
<accession>A0A9W9SHJ1</accession>
<dbReference type="PANTHER" id="PTHR24305:SF157">
    <property type="entry name" value="N-ACETYLTRYPTOPHAN 6-HYDROXYLASE IVOC-RELATED"/>
    <property type="match status" value="1"/>
</dbReference>
<protein>
    <recommendedName>
        <fullName evidence="12">Cytochrome P450</fullName>
    </recommendedName>
</protein>
<gene>
    <name evidence="10" type="ORF">N7509_011840</name>
</gene>
<dbReference type="PANTHER" id="PTHR24305">
    <property type="entry name" value="CYTOCHROME P450"/>
    <property type="match status" value="1"/>
</dbReference>
<reference evidence="10" key="2">
    <citation type="journal article" date="2023" name="IMA Fungus">
        <title>Comparative genomic study of the Penicillium genus elucidates a diverse pangenome and 15 lateral gene transfer events.</title>
        <authorList>
            <person name="Petersen C."/>
            <person name="Sorensen T."/>
            <person name="Nielsen M.R."/>
            <person name="Sondergaard T.E."/>
            <person name="Sorensen J.L."/>
            <person name="Fitzpatrick D.A."/>
            <person name="Frisvad J.C."/>
            <person name="Nielsen K.L."/>
        </authorList>
    </citation>
    <scope>NUCLEOTIDE SEQUENCE</scope>
    <source>
        <strain evidence="10">IBT 29677</strain>
    </source>
</reference>
<dbReference type="PROSITE" id="PS00086">
    <property type="entry name" value="CYTOCHROME_P450"/>
    <property type="match status" value="1"/>
</dbReference>
<dbReference type="EMBL" id="JAPZBU010000011">
    <property type="protein sequence ID" value="KAJ5378721.1"/>
    <property type="molecule type" value="Genomic_DNA"/>
</dbReference>
<dbReference type="InterPro" id="IPR002401">
    <property type="entry name" value="Cyt_P450_E_grp-I"/>
</dbReference>
<keyword evidence="7 9" id="KW-0503">Monooxygenase</keyword>
<dbReference type="InterPro" id="IPR017972">
    <property type="entry name" value="Cyt_P450_CS"/>
</dbReference>
<dbReference type="OrthoDB" id="3945418at2759"/>
<dbReference type="GeneID" id="81375457"/>